<comment type="similarity">
    <text evidence="2">Belongs to the glycosyl hydrolase 20 family.</text>
</comment>
<accession>A0ABQ2B806</accession>
<comment type="caution">
    <text evidence="9">The sequence shown here is derived from an EMBL/GenBank/DDBJ whole genome shotgun (WGS) entry which is preliminary data.</text>
</comment>
<dbReference type="CDD" id="cd06563">
    <property type="entry name" value="GH20_chitobiase-like"/>
    <property type="match status" value="1"/>
</dbReference>
<evidence type="ECO:0000259" key="7">
    <source>
        <dbReference type="Pfam" id="PF00728"/>
    </source>
</evidence>
<dbReference type="SUPFAM" id="SSF55545">
    <property type="entry name" value="beta-N-acetylhexosaminidase-like domain"/>
    <property type="match status" value="1"/>
</dbReference>
<dbReference type="InterPro" id="IPR015883">
    <property type="entry name" value="Glyco_hydro_20_cat"/>
</dbReference>
<protein>
    <recommendedName>
        <fullName evidence="3">beta-N-acetylhexosaminidase</fullName>
        <ecNumber evidence="3">3.2.1.52</ecNumber>
    </recommendedName>
</protein>
<dbReference type="PANTHER" id="PTHR22600:SF57">
    <property type="entry name" value="BETA-N-ACETYLHEXOSAMINIDASE"/>
    <property type="match status" value="1"/>
</dbReference>
<dbReference type="InterPro" id="IPR025705">
    <property type="entry name" value="Beta_hexosaminidase_sua/sub"/>
</dbReference>
<feature type="compositionally biased region" description="Low complexity" evidence="6">
    <location>
        <begin position="585"/>
        <end position="611"/>
    </location>
</feature>
<dbReference type="PRINTS" id="PR00738">
    <property type="entry name" value="GLHYDRLASE20"/>
</dbReference>
<evidence type="ECO:0000256" key="6">
    <source>
        <dbReference type="SAM" id="MobiDB-lite"/>
    </source>
</evidence>
<evidence type="ECO:0000256" key="4">
    <source>
        <dbReference type="ARBA" id="ARBA00022801"/>
    </source>
</evidence>
<evidence type="ECO:0000256" key="1">
    <source>
        <dbReference type="ARBA" id="ARBA00001231"/>
    </source>
</evidence>
<dbReference type="InterPro" id="IPR015882">
    <property type="entry name" value="HEX_bac_N"/>
</dbReference>
<dbReference type="Proteomes" id="UP000632535">
    <property type="component" value="Unassembled WGS sequence"/>
</dbReference>
<evidence type="ECO:0000313" key="9">
    <source>
        <dbReference type="EMBL" id="GGI08569.1"/>
    </source>
</evidence>
<keyword evidence="5" id="KW-0326">Glycosidase</keyword>
<name>A0ABQ2B806_9MICO</name>
<evidence type="ECO:0000259" key="8">
    <source>
        <dbReference type="Pfam" id="PF02838"/>
    </source>
</evidence>
<reference evidence="10" key="1">
    <citation type="journal article" date="2019" name="Int. J. Syst. Evol. Microbiol.">
        <title>The Global Catalogue of Microorganisms (GCM) 10K type strain sequencing project: providing services to taxonomists for standard genome sequencing and annotation.</title>
        <authorList>
            <consortium name="The Broad Institute Genomics Platform"/>
            <consortium name="The Broad Institute Genome Sequencing Center for Infectious Disease"/>
            <person name="Wu L."/>
            <person name="Ma J."/>
        </authorList>
    </citation>
    <scope>NUCLEOTIDE SEQUENCE [LARGE SCALE GENOMIC DNA]</scope>
    <source>
        <strain evidence="10">CCM 8653</strain>
    </source>
</reference>
<dbReference type="Pfam" id="PF02838">
    <property type="entry name" value="Glyco_hydro_20b"/>
    <property type="match status" value="1"/>
</dbReference>
<feature type="domain" description="Glycoside hydrolase family 20 catalytic" evidence="7">
    <location>
        <begin position="143"/>
        <end position="498"/>
    </location>
</feature>
<sequence length="611" mass="65345">MFDRTLGLVPAPVTSTRDDGVVVIVDRAAVAASPALAPAARWWRRVTEEAFGVDLVPVRVDGVLDDAADVSLTVDRALPAGGYRLVVGDPVGRVRVAAADLDGAHAAVQTLRQLAGPAAYRRGAVGGPLRLPACTVSDAPRHGWRGVMLDVSRHFLPKADVLRFVDLAAAHRLNVVQLHLNDDQGWRFESRRYPRLTEVGSWRTSSTVGTWRTGSRDGRPHGGFYTRDDLREIVAHARERGVTVVPEIDVPGHVQAVLAAYPHLAARPGEHEVRTTWGISDDVLAPTDEAVEFFRDVLDEVCEVFDSPFVGIGGDEVPTTAWRARPDLVERAAALGYRTPEGAGDVARLHGWFLGQLARHLGSRGRRAVVWDEGFGPDLPLDAVVTCWRGWSVAADALAAGHDVVLAPEQVTYLDHRAGDGPDEPIPVGFLRTVEDVYAFEPLPEAFRATRPDLDGPGAGRVLGGQAQVWAEHLDSVRRVDYATYPRLSAFAEVVWSPEPDGGREPGTAASAEFLERLRTAHLPRLDAFGVEYRPLSGPLPWQRRPGVAGYPRDLDAERAAGGWAGVGGWVEGRAGAEPGGQRPAGTGVAGASSGASSDAAVSSGPSPDGP</sequence>
<evidence type="ECO:0000313" key="10">
    <source>
        <dbReference type="Proteomes" id="UP000632535"/>
    </source>
</evidence>
<dbReference type="Gene3D" id="3.30.379.10">
    <property type="entry name" value="Chitobiase/beta-hexosaminidase domain 2-like"/>
    <property type="match status" value="1"/>
</dbReference>
<proteinExistence type="inferred from homology"/>
<gene>
    <name evidence="9" type="ORF">GCM10007368_21830</name>
</gene>
<evidence type="ECO:0000256" key="2">
    <source>
        <dbReference type="ARBA" id="ARBA00006285"/>
    </source>
</evidence>
<evidence type="ECO:0000256" key="5">
    <source>
        <dbReference type="ARBA" id="ARBA00023295"/>
    </source>
</evidence>
<dbReference type="InterPro" id="IPR017853">
    <property type="entry name" value="GH"/>
</dbReference>
<dbReference type="PANTHER" id="PTHR22600">
    <property type="entry name" value="BETA-HEXOSAMINIDASE"/>
    <property type="match status" value="1"/>
</dbReference>
<keyword evidence="4" id="KW-0378">Hydrolase</keyword>
<evidence type="ECO:0000256" key="3">
    <source>
        <dbReference type="ARBA" id="ARBA00012663"/>
    </source>
</evidence>
<keyword evidence="10" id="KW-1185">Reference proteome</keyword>
<dbReference type="EC" id="3.2.1.52" evidence="3"/>
<comment type="catalytic activity">
    <reaction evidence="1">
        <text>Hydrolysis of terminal non-reducing N-acetyl-D-hexosamine residues in N-acetyl-beta-D-hexosaminides.</text>
        <dbReference type="EC" id="3.2.1.52"/>
    </reaction>
</comment>
<feature type="domain" description="Beta-hexosaminidase bacterial type N-terminal" evidence="8">
    <location>
        <begin position="7"/>
        <end position="139"/>
    </location>
</feature>
<dbReference type="EMBL" id="BMDG01000006">
    <property type="protein sequence ID" value="GGI08569.1"/>
    <property type="molecule type" value="Genomic_DNA"/>
</dbReference>
<organism evidence="9 10">
    <name type="scientific">Isoptericola cucumis</name>
    <dbReference type="NCBI Taxonomy" id="1776856"/>
    <lineage>
        <taxon>Bacteria</taxon>
        <taxon>Bacillati</taxon>
        <taxon>Actinomycetota</taxon>
        <taxon>Actinomycetes</taxon>
        <taxon>Micrococcales</taxon>
        <taxon>Promicromonosporaceae</taxon>
        <taxon>Isoptericola</taxon>
    </lineage>
</organism>
<dbReference type="InterPro" id="IPR029018">
    <property type="entry name" value="Hex-like_dom2"/>
</dbReference>
<dbReference type="Pfam" id="PF00728">
    <property type="entry name" value="Glyco_hydro_20"/>
    <property type="match status" value="1"/>
</dbReference>
<feature type="region of interest" description="Disordered" evidence="6">
    <location>
        <begin position="570"/>
        <end position="611"/>
    </location>
</feature>
<dbReference type="Gene3D" id="3.20.20.80">
    <property type="entry name" value="Glycosidases"/>
    <property type="match status" value="1"/>
</dbReference>
<dbReference type="SUPFAM" id="SSF51445">
    <property type="entry name" value="(Trans)glycosidases"/>
    <property type="match status" value="1"/>
</dbReference>
<dbReference type="RefSeq" id="WP_188523723.1">
    <property type="nucleotide sequence ID" value="NZ_BMDG01000006.1"/>
</dbReference>